<evidence type="ECO:0000256" key="10">
    <source>
        <dbReference type="ARBA" id="ARBA00023170"/>
    </source>
</evidence>
<evidence type="ECO:0000256" key="12">
    <source>
        <dbReference type="PROSITE-ProRule" id="PRU00124"/>
    </source>
</evidence>
<feature type="domain" description="EGF-like" evidence="14">
    <location>
        <begin position="597"/>
        <end position="634"/>
    </location>
</feature>
<dbReference type="Gene3D" id="2.120.10.30">
    <property type="entry name" value="TolB, C-terminal domain"/>
    <property type="match status" value="3"/>
</dbReference>
<proteinExistence type="predicted"/>
<evidence type="ECO:0000256" key="6">
    <source>
        <dbReference type="ARBA" id="ARBA00022837"/>
    </source>
</evidence>
<feature type="domain" description="EGF-like" evidence="14">
    <location>
        <begin position="1387"/>
        <end position="1423"/>
    </location>
</feature>
<feature type="domain" description="EGF-like" evidence="14">
    <location>
        <begin position="1425"/>
        <end position="1461"/>
    </location>
</feature>
<dbReference type="InterPro" id="IPR051221">
    <property type="entry name" value="LDLR-related"/>
</dbReference>
<feature type="repeat" description="LDL-receptor class B" evidence="13">
    <location>
        <begin position="1081"/>
        <end position="1124"/>
    </location>
</feature>
<comment type="caution">
    <text evidence="15">The sequence shown here is derived from an EMBL/GenBank/DDBJ whole genome shotgun (WGS) entry which is preliminary data.</text>
</comment>
<feature type="disulfide bond" evidence="12">
    <location>
        <begin position="1368"/>
        <end position="1383"/>
    </location>
</feature>
<feature type="disulfide bond" evidence="12">
    <location>
        <begin position="1349"/>
        <end position="1361"/>
    </location>
</feature>
<feature type="disulfide bond" evidence="12">
    <location>
        <begin position="1237"/>
        <end position="1255"/>
    </location>
</feature>
<dbReference type="InterPro" id="IPR000742">
    <property type="entry name" value="EGF"/>
</dbReference>
<feature type="disulfide bond" evidence="12">
    <location>
        <begin position="1433"/>
        <end position="1451"/>
    </location>
</feature>
<sequence length="1692" mass="189748">MGGEERREKKKKERWRKGKIYGWREGKRSVRRSTSVESEKEKKNKNSIRSNDTIYWTDMGFNKISRARRDQTWKEDIITNGLGRVEGIAVDWIAGNIYWTDHGFNFIEVARLNGSFRYVVISQGLDQPRAIAVHPEKGYLFWTEWGQAPCIGKAHLDGSEKIILVGTGVTWPNGISVDLEENKLYWCDARMDKIERIDLESGRNREIVLSGSNVDIFSVAVFGAYIYWSDRAHANGSIRRGNKNDATEAISMRTGLGINLKEVKVFNRIREKGTNICANNNGGCQQLCLYRGNMQKTCACAHGYLAEDGVSCLRHDGYLLYSGRTILKTIHISDETNLNSPVQPYENPEYFKNVIALAFDYNQKGGGTNRIFFSDAHFGNIQLIKDDWSGRKVIVENVGSVEGLAYHRAWDTLYWTSSTTSSITRHTVDQKQRGAFNREAVITMSEDDHPHVLALDECQNLMFWTNWNEHHPSIMRATLYGKNAQVIISSDILTPNGLAIDHSAEKLYFSDGSLGKIERCEYDGSQRNVIVRSGPGTFLSLAVYDDWIFWTDWVRRAILRSNKYTGGDTKILRSDIPHQPMGIIAVANDTNSCELSPCAKMNGGCHDLCLLTPDGRVNCSCRGDRILADDNRCVRASQTLADMTKIASIYIKNINKLAKNISCNFFSEFECGNGECIDYQLSCDGIPHCKDKSDEKLFYCENRSCRSGFKPCFNHRCIPTNQICDGKNDCGDDSDEISCEVSGCTSTEFRCADGTCIAKSAQCNQVIDCSDASDEKNCNNTDCSNFYKLGVKSLGFVSCNFTSLCILPEWLCDGSNDCGDYTDELKCPVRNKHTCEENYFGCHSGRCILNTWVCDGQKDCEDGSDELQCGYRHCNPGEFSCADGRCLLNSQWQCDGDFDCPDHSDEEPLNIKCKSAEQSCNSSFFMCKNGKCIPQGDVCNTKQDCGDGSDERNCHINECLSKKVSGCSQDCQDLPVGYKGLNNVIAIDFDYREEFIYWIDSSRPNGSRINRMNLNGSDVKVVHNTAVPNALAVDWVGKNLYWSDTEKRVIEVSKLNGLYPTVVVSKKVKFPRDLCLDPQFGYLFWIDCCEYPHIGRAGMDGSNQTVVIETQISRPMALTIDYVNRRLYWADENHIEFSNMDGSHRNKGVIALTLFEDYIYWTDGKTKTVNRAHKTSGADKVALINSWHAITDIQFRCKTDKCIPFWWKCDTVDDCGDGSDEPKECPEFKCQPGRFQCGTGLCVLPAFICDGENDCGDNSDEMNCDTHVCLSGQFKCTKTQKCIPINLRCNGQDDCGDEEDERDCPENSCSPDHFQCKTTKHCISKLWVCDEDPDCADGSDEANCDKKTCEPHEYQCKNSNCIPDHWRCDSQNDCGDNSDEENCKPQTCAQKDFHCSNGDCLSAKFWCDGDYDCADGSDESYCDSGCLKDQFQCSNGQCISTKWKCDGYDDCILGEDEKNCEAASPTCSSSEYVCASGGCISPSFRCNGEYDCPDGSDEMDCVTDCKEDQFRCKNKAHCIPIRWLCDGIQDCVDNSDEKNCDKGVNICRADEFLCNNSLCKLHFWVCDGEDDCGDNSDELPEICGHIDAEIIESVCGMSRFVMGLMTVVMSQMKTTVVHNFSLDYNEKEREDTVLYMVGITKELDFVISSFICRHLGQKGISLAASAHSVPTAVVACGSMSICYCKQSSSDKS</sequence>
<feature type="disulfide bond" evidence="12">
    <location>
        <begin position="927"/>
        <end position="945"/>
    </location>
</feature>
<evidence type="ECO:0000256" key="7">
    <source>
        <dbReference type="ARBA" id="ARBA00022989"/>
    </source>
</evidence>
<feature type="disulfide bond" evidence="12">
    <location>
        <begin position="1474"/>
        <end position="1492"/>
    </location>
</feature>
<feature type="disulfide bond" evidence="12">
    <location>
        <begin position="705"/>
        <end position="717"/>
    </location>
</feature>
<feature type="disulfide bond" evidence="12">
    <location>
        <begin position="1547"/>
        <end position="1559"/>
    </location>
</feature>
<keyword evidence="16" id="KW-1185">Reference proteome</keyword>
<reference evidence="15 16" key="1">
    <citation type="journal article" date="2022" name="Gigascience">
        <title>A chromosome-level genome assembly and annotation of the desert horned lizard, Phrynosoma platyrhinos, provides insight into chromosomal rearrangements among reptiles.</title>
        <authorList>
            <person name="Koochekian N."/>
            <person name="Ascanio A."/>
            <person name="Farleigh K."/>
            <person name="Card D.C."/>
            <person name="Schield D.R."/>
            <person name="Castoe T.A."/>
            <person name="Jezkova T."/>
        </authorList>
    </citation>
    <scope>NUCLEOTIDE SEQUENCE [LARGE SCALE GENOMIC DNA]</scope>
    <source>
        <strain evidence="15">NK-2021</strain>
    </source>
</reference>
<dbReference type="InterPro" id="IPR011042">
    <property type="entry name" value="6-blade_b-propeller_TolB-like"/>
</dbReference>
<feature type="disulfide bond" evidence="12">
    <location>
        <begin position="1445"/>
        <end position="1460"/>
    </location>
</feature>
<feature type="repeat" description="LDL-receptor class B" evidence="13">
    <location>
        <begin position="460"/>
        <end position="504"/>
    </location>
</feature>
<dbReference type="PROSITE" id="PS01209">
    <property type="entry name" value="LDLRA_1"/>
    <property type="match status" value="7"/>
</dbReference>
<dbReference type="SMART" id="SM00135">
    <property type="entry name" value="LY"/>
    <property type="match status" value="14"/>
</dbReference>
<feature type="disulfide bond" evidence="12">
    <location>
        <begin position="1388"/>
        <end position="1400"/>
    </location>
</feature>
<feature type="repeat" description="LDL-receptor class B" evidence="13">
    <location>
        <begin position="1038"/>
        <end position="1080"/>
    </location>
</feature>
<dbReference type="InterPro" id="IPR002172">
    <property type="entry name" value="LDrepeatLR_classA_rpt"/>
</dbReference>
<dbReference type="Gene3D" id="4.10.400.10">
    <property type="entry name" value="Low-density Lipoprotein Receptor"/>
    <property type="match status" value="16"/>
</dbReference>
<dbReference type="PANTHER" id="PTHR22722:SF5">
    <property type="entry name" value="LOW-DENSITY LIPOPROTEIN RECEPTOR-RELATED PROTEIN 1B"/>
    <property type="match status" value="1"/>
</dbReference>
<feature type="repeat" description="LDL-receptor class B" evidence="13">
    <location>
        <begin position="182"/>
        <end position="225"/>
    </location>
</feature>
<keyword evidence="6" id="KW-0106">Calcium</keyword>
<dbReference type="Pfam" id="PF00058">
    <property type="entry name" value="Ldl_recept_b"/>
    <property type="match status" value="5"/>
</dbReference>
<feature type="disulfide bond" evidence="12">
    <location>
        <begin position="1329"/>
        <end position="1344"/>
    </location>
</feature>
<keyword evidence="5" id="KW-0677">Repeat</keyword>
<comment type="caution">
    <text evidence="12">Lacks conserved residue(s) required for the propagation of feature annotation.</text>
</comment>
<feature type="disulfide bond" evidence="12">
    <location>
        <begin position="744"/>
        <end position="756"/>
    </location>
</feature>
<feature type="disulfide bond" evidence="12">
    <location>
        <begin position="1249"/>
        <end position="1264"/>
    </location>
</feature>
<organism evidence="15 16">
    <name type="scientific">Phrynosoma platyrhinos</name>
    <name type="common">Desert horned lizard</name>
    <dbReference type="NCBI Taxonomy" id="52577"/>
    <lineage>
        <taxon>Eukaryota</taxon>
        <taxon>Metazoa</taxon>
        <taxon>Chordata</taxon>
        <taxon>Craniata</taxon>
        <taxon>Vertebrata</taxon>
        <taxon>Euteleostomi</taxon>
        <taxon>Lepidosauria</taxon>
        <taxon>Squamata</taxon>
        <taxon>Bifurcata</taxon>
        <taxon>Unidentata</taxon>
        <taxon>Episquamata</taxon>
        <taxon>Toxicofera</taxon>
        <taxon>Iguania</taxon>
        <taxon>Phrynosomatidae</taxon>
        <taxon>Phrynosomatinae</taxon>
        <taxon>Phrynosoma</taxon>
    </lineage>
</organism>
<feature type="disulfide bond" evidence="12">
    <location>
        <begin position="1426"/>
        <end position="1438"/>
    </location>
</feature>
<dbReference type="PROSITE" id="PS51120">
    <property type="entry name" value="LDLRB"/>
    <property type="match status" value="7"/>
</dbReference>
<feature type="domain" description="EGF-like" evidence="14">
    <location>
        <begin position="1466"/>
        <end position="1502"/>
    </location>
</feature>
<feature type="disulfide bond" evidence="12">
    <location>
        <begin position="1467"/>
        <end position="1479"/>
    </location>
</feature>
<feature type="disulfide bond" evidence="12">
    <location>
        <begin position="920"/>
        <end position="932"/>
    </location>
</feature>
<keyword evidence="9 12" id="KW-1015">Disulfide bond</keyword>
<feature type="disulfide bond" evidence="12">
    <location>
        <begin position="1356"/>
        <end position="1374"/>
    </location>
</feature>
<comment type="subcellular location">
    <subcellularLocation>
        <location evidence="1">Membrane</location>
        <topology evidence="1">Single-pass membrane protein</topology>
    </subcellularLocation>
</comment>
<evidence type="ECO:0000313" key="15">
    <source>
        <dbReference type="EMBL" id="KAH0621372.1"/>
    </source>
</evidence>
<evidence type="ECO:0000256" key="2">
    <source>
        <dbReference type="ARBA" id="ARBA00022536"/>
    </source>
</evidence>
<feature type="disulfide bond" evidence="12">
    <location>
        <begin position="1197"/>
        <end position="1215"/>
    </location>
</feature>
<feature type="repeat" description="LDL-receptor class B" evidence="13">
    <location>
        <begin position="95"/>
        <end position="137"/>
    </location>
</feature>
<evidence type="ECO:0000256" key="4">
    <source>
        <dbReference type="ARBA" id="ARBA00022692"/>
    </source>
</evidence>
<evidence type="ECO:0000256" key="5">
    <source>
        <dbReference type="ARBA" id="ARBA00022737"/>
    </source>
</evidence>
<dbReference type="SUPFAM" id="SSF63825">
    <property type="entry name" value="YWTD domain"/>
    <property type="match status" value="3"/>
</dbReference>
<dbReference type="InterPro" id="IPR000033">
    <property type="entry name" value="LDLR_classB_rpt"/>
</dbReference>
<dbReference type="SUPFAM" id="SSF57196">
    <property type="entry name" value="EGF/Laminin"/>
    <property type="match status" value="1"/>
</dbReference>
<feature type="disulfide bond" evidence="12">
    <location>
        <begin position="1407"/>
        <end position="1422"/>
    </location>
</feature>
<feature type="disulfide bond" evidence="12">
    <location>
        <begin position="854"/>
        <end position="869"/>
    </location>
</feature>
<keyword evidence="2" id="KW-0245">EGF-like domain</keyword>
<evidence type="ECO:0000256" key="1">
    <source>
        <dbReference type="ARBA" id="ARBA00004167"/>
    </source>
</evidence>
<dbReference type="PANTHER" id="PTHR22722">
    <property type="entry name" value="LOW-DENSITY LIPOPROTEIN RECEPTOR-RELATED PROTEIN 2-RELATED"/>
    <property type="match status" value="1"/>
</dbReference>
<protein>
    <recommendedName>
        <fullName evidence="14">EGF-like domain-containing protein</fullName>
    </recommendedName>
</protein>
<keyword evidence="4" id="KW-0812">Transmembrane</keyword>
<feature type="disulfide bond" evidence="12">
    <location>
        <begin position="874"/>
        <end position="886"/>
    </location>
</feature>
<dbReference type="Proteomes" id="UP000826234">
    <property type="component" value="Unassembled WGS sequence"/>
</dbReference>
<feature type="disulfide bond" evidence="12">
    <location>
        <begin position="1395"/>
        <end position="1413"/>
    </location>
</feature>
<feature type="disulfide bond" evidence="12">
    <location>
        <begin position="763"/>
        <end position="778"/>
    </location>
</feature>
<keyword evidence="7" id="KW-1133">Transmembrane helix</keyword>
<evidence type="ECO:0000259" key="14">
    <source>
        <dbReference type="SMART" id="SM00181"/>
    </source>
</evidence>
<dbReference type="InterPro" id="IPR023415">
    <property type="entry name" value="LDLR_class-A_CS"/>
</dbReference>
<evidence type="ECO:0000256" key="9">
    <source>
        <dbReference type="ARBA" id="ARBA00023157"/>
    </source>
</evidence>
<feature type="disulfide bond" evidence="12">
    <location>
        <begin position="812"/>
        <end position="827"/>
    </location>
</feature>
<keyword evidence="8" id="KW-0472">Membrane</keyword>
<feature type="disulfide bond" evidence="12">
    <location>
        <begin position="1486"/>
        <end position="1501"/>
    </location>
</feature>
<dbReference type="Gene3D" id="4.10.1220.10">
    <property type="entry name" value="EGF-type module"/>
    <property type="match status" value="1"/>
</dbReference>
<feature type="disulfide bond" evidence="12">
    <location>
        <begin position="1554"/>
        <end position="1572"/>
    </location>
</feature>
<feature type="disulfide bond" evidence="12">
    <location>
        <begin position="1230"/>
        <end position="1242"/>
    </location>
</feature>
<dbReference type="EMBL" id="JAIPUX010003289">
    <property type="protein sequence ID" value="KAH0621372.1"/>
    <property type="molecule type" value="Genomic_DNA"/>
</dbReference>
<evidence type="ECO:0000313" key="16">
    <source>
        <dbReference type="Proteomes" id="UP000826234"/>
    </source>
</evidence>
<keyword evidence="3" id="KW-0254">Endocytosis</keyword>
<keyword evidence="11" id="KW-0325">Glycoprotein</keyword>
<feature type="disulfide bond" evidence="12">
    <location>
        <begin position="939"/>
        <end position="954"/>
    </location>
</feature>
<accession>A0ABQ7SVB8</accession>
<feature type="disulfide bond" evidence="12">
    <location>
        <begin position="835"/>
        <end position="847"/>
    </location>
</feature>
<dbReference type="SUPFAM" id="SSF57424">
    <property type="entry name" value="LDL receptor-like module"/>
    <property type="match status" value="17"/>
</dbReference>
<feature type="disulfide bond" evidence="12">
    <location>
        <begin position="1525"/>
        <end position="1540"/>
    </location>
</feature>
<evidence type="ECO:0000256" key="8">
    <source>
        <dbReference type="ARBA" id="ARBA00023136"/>
    </source>
</evidence>
<feature type="domain" description="EGF-like" evidence="14">
    <location>
        <begin position="276"/>
        <end position="313"/>
    </location>
</feature>
<dbReference type="SMART" id="SM00181">
    <property type="entry name" value="EGF"/>
    <property type="match status" value="5"/>
</dbReference>
<dbReference type="Pfam" id="PF00057">
    <property type="entry name" value="Ldl_recept_a"/>
    <property type="match status" value="17"/>
</dbReference>
<feature type="disulfide bond" evidence="12">
    <location>
        <begin position="1289"/>
        <end position="1304"/>
    </location>
</feature>
<dbReference type="PROSITE" id="PS50068">
    <property type="entry name" value="LDLRA_2"/>
    <property type="match status" value="17"/>
</dbReference>
<evidence type="ECO:0000256" key="11">
    <source>
        <dbReference type="ARBA" id="ARBA00023180"/>
    </source>
</evidence>
<name>A0ABQ7SVB8_PHRPL</name>
<feature type="repeat" description="LDL-receptor class B" evidence="13">
    <location>
        <begin position="138"/>
        <end position="181"/>
    </location>
</feature>
<feature type="disulfide bond" evidence="12">
    <location>
        <begin position="712"/>
        <end position="730"/>
    </location>
</feature>
<dbReference type="InterPro" id="IPR036055">
    <property type="entry name" value="LDL_receptor-like_sf"/>
</dbReference>
<dbReference type="SMART" id="SM00192">
    <property type="entry name" value="LDLa"/>
    <property type="match status" value="17"/>
</dbReference>
<feature type="disulfide bond" evidence="12">
    <location>
        <begin position="724"/>
        <end position="739"/>
    </location>
</feature>
<evidence type="ECO:0000256" key="13">
    <source>
        <dbReference type="PROSITE-ProRule" id="PRU00461"/>
    </source>
</evidence>
<evidence type="ECO:0000256" key="3">
    <source>
        <dbReference type="ARBA" id="ARBA00022583"/>
    </source>
</evidence>
<feature type="disulfide bond" evidence="12">
    <location>
        <begin position="842"/>
        <end position="860"/>
    </location>
</feature>
<dbReference type="PRINTS" id="PR00261">
    <property type="entry name" value="LDLRECEPTOR"/>
</dbReference>
<keyword evidence="10" id="KW-0675">Receptor</keyword>
<gene>
    <name evidence="15" type="ORF">JD844_022570</name>
</gene>
<feature type="disulfide bond" evidence="12">
    <location>
        <begin position="751"/>
        <end position="769"/>
    </location>
</feature>
<dbReference type="CDD" id="cd00112">
    <property type="entry name" value="LDLa"/>
    <property type="match status" value="17"/>
</dbReference>
<feature type="disulfide bond" evidence="12">
    <location>
        <begin position="671"/>
        <end position="689"/>
    </location>
</feature>
<feature type="repeat" description="LDL-receptor class B" evidence="13">
    <location>
        <begin position="52"/>
        <end position="94"/>
    </location>
</feature>